<feature type="domain" description="Endonuclease YhcR N-terminal" evidence="2">
    <location>
        <begin position="48"/>
        <end position="150"/>
    </location>
</feature>
<dbReference type="InterPro" id="IPR045939">
    <property type="entry name" value="YhcR_N"/>
</dbReference>
<feature type="signal peptide" evidence="1">
    <location>
        <begin position="1"/>
        <end position="21"/>
    </location>
</feature>
<organism evidence="3 4">
    <name type="scientific">Prevotella vespertina</name>
    <dbReference type="NCBI Taxonomy" id="2608404"/>
    <lineage>
        <taxon>Bacteria</taxon>
        <taxon>Pseudomonadati</taxon>
        <taxon>Bacteroidota</taxon>
        <taxon>Bacteroidia</taxon>
        <taxon>Bacteroidales</taxon>
        <taxon>Prevotellaceae</taxon>
        <taxon>Prevotella</taxon>
    </lineage>
</organism>
<evidence type="ECO:0000313" key="4">
    <source>
        <dbReference type="Proteomes" id="UP000482295"/>
    </source>
</evidence>
<keyword evidence="1" id="KW-0732">Signal</keyword>
<comment type="caution">
    <text evidence="3">The sequence shown here is derived from an EMBL/GenBank/DDBJ whole genome shotgun (WGS) entry which is preliminary data.</text>
</comment>
<sequence length="160" mass="18016">MKMNRLIILFLVCVICFGCQKTSPADNSETLPRYEEEDDDPSSEQKVYSVEEFRNTELGDRYVWVKGIIVGACSKSIKYAEWMDPFTYDNAILLADSLGDCTPEKVIAIQLRTKAMKAEFGLATTPDNYGRSVAFYGTKQKYLGVPGMKKNVVGGQWLDE</sequence>
<reference evidence="3 4" key="1">
    <citation type="submission" date="2019-09" db="EMBL/GenBank/DDBJ databases">
        <title>Prevotella A2879 sp. nov., isolated from an abscess of a patient.</title>
        <authorList>
            <person name="Buhl M."/>
            <person name="Oberhettinger P."/>
        </authorList>
    </citation>
    <scope>NUCLEOTIDE SEQUENCE [LARGE SCALE GENOMIC DNA]</scope>
    <source>
        <strain evidence="3 4">A2879</strain>
    </source>
</reference>
<dbReference type="Proteomes" id="UP000482295">
    <property type="component" value="Unassembled WGS sequence"/>
</dbReference>
<gene>
    <name evidence="3" type="ORF">F0475_06240</name>
</gene>
<proteinExistence type="predicted"/>
<dbReference type="AlphaFoldDB" id="A0A7C9HFK5"/>
<evidence type="ECO:0000256" key="1">
    <source>
        <dbReference type="SAM" id="SignalP"/>
    </source>
</evidence>
<protein>
    <recommendedName>
        <fullName evidence="2">Endonuclease YhcR N-terminal domain-containing protein</fullName>
    </recommendedName>
</protein>
<name>A0A7C9HFK5_9BACT</name>
<keyword evidence="4" id="KW-1185">Reference proteome</keyword>
<dbReference type="Pfam" id="PF19886">
    <property type="entry name" value="DUF6359"/>
    <property type="match status" value="1"/>
</dbReference>
<feature type="chain" id="PRO_5028891067" description="Endonuclease YhcR N-terminal domain-containing protein" evidence="1">
    <location>
        <begin position="22"/>
        <end position="160"/>
    </location>
</feature>
<dbReference type="EMBL" id="VVIQ01000005">
    <property type="protein sequence ID" value="MUL27904.1"/>
    <property type="molecule type" value="Genomic_DNA"/>
</dbReference>
<dbReference type="RefSeq" id="WP_155715919.1">
    <property type="nucleotide sequence ID" value="NZ_VVIQ01000005.1"/>
</dbReference>
<evidence type="ECO:0000259" key="2">
    <source>
        <dbReference type="Pfam" id="PF19886"/>
    </source>
</evidence>
<accession>A0A7C9HFK5</accession>
<evidence type="ECO:0000313" key="3">
    <source>
        <dbReference type="EMBL" id="MUL27904.1"/>
    </source>
</evidence>